<reference evidence="1 2" key="1">
    <citation type="journal article" date="2013" name="PLoS Pathog.">
        <title>Genomic analysis of the Kiwifruit pathogen Pseudomonas syringae pv. actinidiae provides insight into the origins of an emergent plant disease.</title>
        <authorList>
            <person name="McCann H.C."/>
            <person name="Rikkerink E.H."/>
            <person name="Bertels F."/>
            <person name="Fiers M."/>
            <person name="Lu A."/>
            <person name="Rees-George J."/>
            <person name="Andersen M.T."/>
            <person name="Gleave A.P."/>
            <person name="Haubold B."/>
            <person name="Wohlers M.W."/>
            <person name="Guttman D.S."/>
            <person name="Wang P.W."/>
            <person name="Straub C."/>
            <person name="Vanneste J.L."/>
            <person name="Rainey P.B."/>
            <person name="Templeton M.D."/>
        </authorList>
    </citation>
    <scope>NUCLEOTIDE SEQUENCE [LARGE SCALE GENOMIC DNA]</scope>
    <source>
        <strain evidence="1 2">ICMP 18807</strain>
    </source>
</reference>
<sequence>EMAVFEESDRPIDLVATGPTCFVLGSAIKHPHNLVTGYYSVHTSQAALIQGEQEIERIGALLRAEGRL</sequence>
<dbReference type="EMBL" id="AOKG01001268">
    <property type="protein sequence ID" value="EPN50727.1"/>
    <property type="molecule type" value="Genomic_DNA"/>
</dbReference>
<name>S6V9B2_PSESF</name>
<dbReference type="PATRIC" id="fig|1194404.4.peg.3818"/>
<comment type="caution">
    <text evidence="1">The sequence shown here is derived from an EMBL/GenBank/DDBJ whole genome shotgun (WGS) entry which is preliminary data.</text>
</comment>
<organism evidence="1 2">
    <name type="scientific">Pseudomonas syringae pv. actinidiae ICMP 18807</name>
    <dbReference type="NCBI Taxonomy" id="1194404"/>
    <lineage>
        <taxon>Bacteria</taxon>
        <taxon>Pseudomonadati</taxon>
        <taxon>Pseudomonadota</taxon>
        <taxon>Gammaproteobacteria</taxon>
        <taxon>Pseudomonadales</taxon>
        <taxon>Pseudomonadaceae</taxon>
        <taxon>Pseudomonas</taxon>
        <taxon>Pseudomonas syringae</taxon>
    </lineage>
</organism>
<gene>
    <name evidence="1" type="ORF">A244_18503</name>
</gene>
<proteinExistence type="predicted"/>
<protein>
    <submittedName>
        <fullName evidence="1">Uncharacterized protein</fullName>
    </submittedName>
</protein>
<evidence type="ECO:0000313" key="1">
    <source>
        <dbReference type="EMBL" id="EPN50727.1"/>
    </source>
</evidence>
<dbReference type="AlphaFoldDB" id="S6V9B2"/>
<feature type="non-terminal residue" evidence="1">
    <location>
        <position position="1"/>
    </location>
</feature>
<dbReference type="Proteomes" id="UP000015729">
    <property type="component" value="Unassembled WGS sequence"/>
</dbReference>
<evidence type="ECO:0000313" key="2">
    <source>
        <dbReference type="Proteomes" id="UP000015729"/>
    </source>
</evidence>
<accession>S6V9B2</accession>